<evidence type="ECO:0008006" key="4">
    <source>
        <dbReference type="Google" id="ProtNLM"/>
    </source>
</evidence>
<gene>
    <name evidence="2" type="ORF">AB205_0081370</name>
</gene>
<name>A0A2G9NBY8_AQUCT</name>
<dbReference type="Proteomes" id="UP000228934">
    <property type="component" value="Unassembled WGS sequence"/>
</dbReference>
<evidence type="ECO:0000256" key="1">
    <source>
        <dbReference type="SAM" id="SignalP"/>
    </source>
</evidence>
<protein>
    <recommendedName>
        <fullName evidence="4">Cadherin domain-containing protein</fullName>
    </recommendedName>
</protein>
<keyword evidence="3" id="KW-1185">Reference proteome</keyword>
<evidence type="ECO:0000313" key="3">
    <source>
        <dbReference type="Proteomes" id="UP000228934"/>
    </source>
</evidence>
<feature type="non-terminal residue" evidence="2">
    <location>
        <position position="144"/>
    </location>
</feature>
<organism evidence="2 3">
    <name type="scientific">Aquarana catesbeiana</name>
    <name type="common">American bullfrog</name>
    <name type="synonym">Rana catesbeiana</name>
    <dbReference type="NCBI Taxonomy" id="8400"/>
    <lineage>
        <taxon>Eukaryota</taxon>
        <taxon>Metazoa</taxon>
        <taxon>Chordata</taxon>
        <taxon>Craniata</taxon>
        <taxon>Vertebrata</taxon>
        <taxon>Euteleostomi</taxon>
        <taxon>Amphibia</taxon>
        <taxon>Batrachia</taxon>
        <taxon>Anura</taxon>
        <taxon>Neobatrachia</taxon>
        <taxon>Ranoidea</taxon>
        <taxon>Ranidae</taxon>
        <taxon>Aquarana</taxon>
    </lineage>
</organism>
<dbReference type="EMBL" id="KV923310">
    <property type="protein sequence ID" value="PIN88583.1"/>
    <property type="molecule type" value="Genomic_DNA"/>
</dbReference>
<keyword evidence="1" id="KW-0732">Signal</keyword>
<dbReference type="AlphaFoldDB" id="A0A2G9NBY8"/>
<dbReference type="OrthoDB" id="9949162at2759"/>
<feature type="signal peptide" evidence="1">
    <location>
        <begin position="1"/>
        <end position="21"/>
    </location>
</feature>
<feature type="chain" id="PRO_5013950327" description="Cadherin domain-containing protein" evidence="1">
    <location>
        <begin position="22"/>
        <end position="144"/>
    </location>
</feature>
<sequence>MGSLPPVLLCITLLFIHDTWGQVEFVSLPDTVSIKESSPIGTSVHSFNLINCTSNNPTVTITSVIPPATYFNTPTQTLSGSVFKLQITLSSTATLNAQVVNEYILQITAVCGNETITGQLFVNIIDDLPEPQCEPKFSSQGKTV</sequence>
<evidence type="ECO:0000313" key="2">
    <source>
        <dbReference type="EMBL" id="PIN88583.1"/>
    </source>
</evidence>
<accession>A0A2G9NBY8</accession>
<reference evidence="3" key="1">
    <citation type="journal article" date="2017" name="Nat. Commun.">
        <title>The North American bullfrog draft genome provides insight into hormonal regulation of long noncoding RNA.</title>
        <authorList>
            <person name="Hammond S.A."/>
            <person name="Warren R.L."/>
            <person name="Vandervalk B.P."/>
            <person name="Kucuk E."/>
            <person name="Khan H."/>
            <person name="Gibb E.A."/>
            <person name="Pandoh P."/>
            <person name="Kirk H."/>
            <person name="Zhao Y."/>
            <person name="Jones M."/>
            <person name="Mungall A.J."/>
            <person name="Coope R."/>
            <person name="Pleasance S."/>
            <person name="Moore R.A."/>
            <person name="Holt R.A."/>
            <person name="Round J.M."/>
            <person name="Ohora S."/>
            <person name="Walle B.V."/>
            <person name="Veldhoen N."/>
            <person name="Helbing C.C."/>
            <person name="Birol I."/>
        </authorList>
    </citation>
    <scope>NUCLEOTIDE SEQUENCE [LARGE SCALE GENOMIC DNA]</scope>
</reference>
<proteinExistence type="predicted"/>